<reference evidence="2" key="2">
    <citation type="submission" date="2025-09" db="UniProtKB">
        <authorList>
            <consortium name="Ensembl"/>
        </authorList>
    </citation>
    <scope>IDENTIFICATION</scope>
</reference>
<protein>
    <recommendedName>
        <fullName evidence="1">Glycosyltransferase 2-like domain-containing protein</fullName>
    </recommendedName>
</protein>
<evidence type="ECO:0000313" key="3">
    <source>
        <dbReference type="Proteomes" id="UP000694388"/>
    </source>
</evidence>
<accession>A0A8C4QMC1</accession>
<dbReference type="CDD" id="cd00761">
    <property type="entry name" value="Glyco_tranf_GTA_type"/>
    <property type="match status" value="1"/>
</dbReference>
<sequence length="433" mass="49694">GNSCDCKQLPWSKSKFNPFHFWMTEKGSAKPHPLDENEGAWIRREHEFSLPEHELMFAQANFPLSYPTQGLRVHPLGTILIPGETTGDICCQLGNLNRNRNVNVEAKGLGTNRLVLTSLNLQALNEQLKFITYTNKLYLPGVAERGNFHFITSTTEGGRRLSFHSCLCLSMRNISELVTVVTKTFLRYDDLKKLIASIREFYPDIHIIIADDSEPWQPITGWRIEHYKMPFAKGWFAGRNLAISQVTTKYLVWVDDDFIFTKDTKLEKLLTVLEDNMLDMVGGAVREATGFSRTYRHKLTISLEKEDGYCLQRQGGYYHELAGFPGCVLTDGVINFFLGRTESIRNVGFDPRHKRVAHTEFFIDGVGHLRVGSCDYVIVDHASKLHLKWFYSNSQKEYVKFRYLSNVIDSHTPNAQQVLFFKNRLKCYNMGSP</sequence>
<dbReference type="GeneTree" id="ENSGT00390000006679"/>
<feature type="domain" description="Glycosyltransferase 2-like" evidence="1">
    <location>
        <begin position="179"/>
        <end position="344"/>
    </location>
</feature>
<dbReference type="Gene3D" id="3.90.550.10">
    <property type="entry name" value="Spore Coat Polysaccharide Biosynthesis Protein SpsA, Chain A"/>
    <property type="match status" value="1"/>
</dbReference>
<dbReference type="PANTHER" id="PTHR15046:SF3">
    <property type="entry name" value="BETA-1,4 N-ACETYLGALACTOSAMINYLTRANSFERASE 2-LIKE"/>
    <property type="match status" value="1"/>
</dbReference>
<dbReference type="InterPro" id="IPR001173">
    <property type="entry name" value="Glyco_trans_2-like"/>
</dbReference>
<evidence type="ECO:0000259" key="1">
    <source>
        <dbReference type="Pfam" id="PF00535"/>
    </source>
</evidence>
<reference evidence="2" key="1">
    <citation type="submission" date="2025-08" db="UniProtKB">
        <authorList>
            <consortium name="Ensembl"/>
        </authorList>
    </citation>
    <scope>IDENTIFICATION</scope>
</reference>
<dbReference type="Pfam" id="PF00535">
    <property type="entry name" value="Glycos_transf_2"/>
    <property type="match status" value="1"/>
</dbReference>
<dbReference type="Ensembl" id="ENSEBUT00000017638.1">
    <property type="protein sequence ID" value="ENSEBUP00000017064.1"/>
    <property type="gene ID" value="ENSEBUG00000010632.1"/>
</dbReference>
<dbReference type="AlphaFoldDB" id="A0A8C4QMC1"/>
<keyword evidence="3" id="KW-1185">Reference proteome</keyword>
<dbReference type="InterPro" id="IPR029044">
    <property type="entry name" value="Nucleotide-diphossugar_trans"/>
</dbReference>
<evidence type="ECO:0000313" key="2">
    <source>
        <dbReference type="Ensembl" id="ENSEBUP00000017064.1"/>
    </source>
</evidence>
<dbReference type="Proteomes" id="UP000694388">
    <property type="component" value="Unplaced"/>
</dbReference>
<organism evidence="2 3">
    <name type="scientific">Eptatretus burgeri</name>
    <name type="common">Inshore hagfish</name>
    <dbReference type="NCBI Taxonomy" id="7764"/>
    <lineage>
        <taxon>Eukaryota</taxon>
        <taxon>Metazoa</taxon>
        <taxon>Chordata</taxon>
        <taxon>Craniata</taxon>
        <taxon>Vertebrata</taxon>
        <taxon>Cyclostomata</taxon>
        <taxon>Myxini</taxon>
        <taxon>Myxiniformes</taxon>
        <taxon>Myxinidae</taxon>
        <taxon>Eptatretinae</taxon>
        <taxon>Eptatretus</taxon>
    </lineage>
</organism>
<name>A0A8C4QMC1_EPTBU</name>
<dbReference type="PANTHER" id="PTHR15046">
    <property type="entry name" value="GLYCO_TRANS_2-LIKE DOMAIN-CONTAINING PROTEIN"/>
    <property type="match status" value="1"/>
</dbReference>
<proteinExistence type="predicted"/>
<dbReference type="SUPFAM" id="SSF53448">
    <property type="entry name" value="Nucleotide-diphospho-sugar transferases"/>
    <property type="match status" value="1"/>
</dbReference>